<protein>
    <submittedName>
        <fullName evidence="2">ORF8</fullName>
    </submittedName>
</protein>
<keyword evidence="1" id="KW-1185">Reference proteome</keyword>
<sequence length="135" mass="15368">MNLTYSASPEISRIKKRPIVCYPDGYWFLEFEKQNAVSGILTIYVSGCKGPLGGSFKITYSNVVKTVTVDFAFTKIHSIVIRTGYTVTCEAVFSFESPLVVEGWFMRPYELMDDSSRWNSELVVLQREFGTRLLP</sequence>
<accession>A0A7E4UNH4</accession>
<reference evidence="2" key="2">
    <citation type="submission" date="2020-10" db="UniProtKB">
        <authorList>
            <consortium name="WormBaseParasite"/>
        </authorList>
    </citation>
    <scope>IDENTIFICATION</scope>
</reference>
<dbReference type="Proteomes" id="UP000492821">
    <property type="component" value="Unassembled WGS sequence"/>
</dbReference>
<proteinExistence type="predicted"/>
<evidence type="ECO:0000313" key="2">
    <source>
        <dbReference type="WBParaSite" id="Pan_g10863.t1"/>
    </source>
</evidence>
<evidence type="ECO:0000313" key="1">
    <source>
        <dbReference type="Proteomes" id="UP000492821"/>
    </source>
</evidence>
<name>A0A7E4UNH4_PANRE</name>
<dbReference type="WBParaSite" id="Pan_g10863.t1">
    <property type="protein sequence ID" value="Pan_g10863.t1"/>
    <property type="gene ID" value="Pan_g10863"/>
</dbReference>
<dbReference type="AlphaFoldDB" id="A0A7E4UNH4"/>
<organism evidence="1 2">
    <name type="scientific">Panagrellus redivivus</name>
    <name type="common">Microworm</name>
    <dbReference type="NCBI Taxonomy" id="6233"/>
    <lineage>
        <taxon>Eukaryota</taxon>
        <taxon>Metazoa</taxon>
        <taxon>Ecdysozoa</taxon>
        <taxon>Nematoda</taxon>
        <taxon>Chromadorea</taxon>
        <taxon>Rhabditida</taxon>
        <taxon>Tylenchina</taxon>
        <taxon>Panagrolaimomorpha</taxon>
        <taxon>Panagrolaimoidea</taxon>
        <taxon>Panagrolaimidae</taxon>
        <taxon>Panagrellus</taxon>
    </lineage>
</organism>
<reference evidence="1" key="1">
    <citation type="journal article" date="2013" name="Genetics">
        <title>The draft genome and transcriptome of Panagrellus redivivus are shaped by the harsh demands of a free-living lifestyle.</title>
        <authorList>
            <person name="Srinivasan J."/>
            <person name="Dillman A.R."/>
            <person name="Macchietto M.G."/>
            <person name="Heikkinen L."/>
            <person name="Lakso M."/>
            <person name="Fracchia K.M."/>
            <person name="Antoshechkin I."/>
            <person name="Mortazavi A."/>
            <person name="Wong G."/>
            <person name="Sternberg P.W."/>
        </authorList>
    </citation>
    <scope>NUCLEOTIDE SEQUENCE [LARGE SCALE GENOMIC DNA]</scope>
    <source>
        <strain evidence="1">MT8872</strain>
    </source>
</reference>